<sequence length="322" mass="34263">MKGLRAAGLACLWFAASLSGAAATDWPTRPVKIVVPFGAGGQSDIVARLFAQVLSEHFKQQFYVENLSGGGTTLGSKAVARADPDGYTLMISGMSTHVLAPAIHKNIGFDPIKDFTHIAYIGGSPSAFVVHPSTGLKSFEDFMSWVKATPEGVQYVSPGTGSGGNSVAEYFASKAGIKLVHVPHRGGNTAVSDLLAGHVKMGSLTWSTAREHVSAGTLLPIAVSSGDRVPDFPAVPTFKDRGYPDVVTTVWLSLSGPRGMPDDIVAKLNEQMNKALTVPAVKKHLEQDAFDIRPMSAAEVTKLMQSEYDKWVPAMRKALNIN</sequence>
<dbReference type="CDD" id="cd07012">
    <property type="entry name" value="PBP2_Bug_TTT"/>
    <property type="match status" value="1"/>
</dbReference>
<comment type="similarity">
    <text evidence="1">Belongs to the UPF0065 (bug) family.</text>
</comment>
<gene>
    <name evidence="2" type="ORF">CAK95_14020</name>
</gene>
<evidence type="ECO:0000313" key="2">
    <source>
        <dbReference type="EMBL" id="ARQ00075.1"/>
    </source>
</evidence>
<dbReference type="Pfam" id="PF03401">
    <property type="entry name" value="TctC"/>
    <property type="match status" value="1"/>
</dbReference>
<evidence type="ECO:0000313" key="3">
    <source>
        <dbReference type="Proteomes" id="UP000194137"/>
    </source>
</evidence>
<dbReference type="PANTHER" id="PTHR42928">
    <property type="entry name" value="TRICARBOXYLATE-BINDING PROTEIN"/>
    <property type="match status" value="1"/>
</dbReference>
<dbReference type="Gene3D" id="3.40.190.10">
    <property type="entry name" value="Periplasmic binding protein-like II"/>
    <property type="match status" value="1"/>
</dbReference>
<name>A0A1W6ZTJ6_9HYPH</name>
<dbReference type="Gene3D" id="3.40.190.150">
    <property type="entry name" value="Bordetella uptake gene, domain 1"/>
    <property type="match status" value="1"/>
</dbReference>
<dbReference type="PANTHER" id="PTHR42928:SF5">
    <property type="entry name" value="BLR1237 PROTEIN"/>
    <property type="match status" value="1"/>
</dbReference>
<dbReference type="STRING" id="1235591.CAK95_14020"/>
<dbReference type="InterPro" id="IPR042100">
    <property type="entry name" value="Bug_dom1"/>
</dbReference>
<dbReference type="OrthoDB" id="7375033at2"/>
<dbReference type="EMBL" id="CP021112">
    <property type="protein sequence ID" value="ARQ00075.1"/>
    <property type="molecule type" value="Genomic_DNA"/>
</dbReference>
<dbReference type="PIRSF" id="PIRSF017082">
    <property type="entry name" value="YflP"/>
    <property type="match status" value="1"/>
</dbReference>
<dbReference type="AlphaFoldDB" id="A0A1W6ZTJ6"/>
<reference evidence="2 3" key="1">
    <citation type="submission" date="2017-05" db="EMBL/GenBank/DDBJ databases">
        <title>Full genome sequence of Pseudorhodoplanes sinuspersici.</title>
        <authorList>
            <person name="Dastgheib S.M.M."/>
            <person name="Shavandi M."/>
            <person name="Tirandaz H."/>
        </authorList>
    </citation>
    <scope>NUCLEOTIDE SEQUENCE [LARGE SCALE GENOMIC DNA]</scope>
    <source>
        <strain evidence="2 3">RIPI110</strain>
    </source>
</reference>
<dbReference type="InterPro" id="IPR005064">
    <property type="entry name" value="BUG"/>
</dbReference>
<evidence type="ECO:0000256" key="1">
    <source>
        <dbReference type="ARBA" id="ARBA00006987"/>
    </source>
</evidence>
<protein>
    <submittedName>
        <fullName evidence="2">Uncharacterized protein</fullName>
    </submittedName>
</protein>
<accession>A0A1W6ZTJ6</accession>
<dbReference type="RefSeq" id="WP_086088473.1">
    <property type="nucleotide sequence ID" value="NZ_CP021112.1"/>
</dbReference>
<proteinExistence type="inferred from homology"/>
<keyword evidence="3" id="KW-1185">Reference proteome</keyword>
<dbReference type="SUPFAM" id="SSF53850">
    <property type="entry name" value="Periplasmic binding protein-like II"/>
    <property type="match status" value="1"/>
</dbReference>
<dbReference type="Proteomes" id="UP000194137">
    <property type="component" value="Chromosome"/>
</dbReference>
<dbReference type="KEGG" id="psin:CAK95_14020"/>
<organism evidence="2 3">
    <name type="scientific">Pseudorhodoplanes sinuspersici</name>
    <dbReference type="NCBI Taxonomy" id="1235591"/>
    <lineage>
        <taxon>Bacteria</taxon>
        <taxon>Pseudomonadati</taxon>
        <taxon>Pseudomonadota</taxon>
        <taxon>Alphaproteobacteria</taxon>
        <taxon>Hyphomicrobiales</taxon>
        <taxon>Pseudorhodoplanes</taxon>
    </lineage>
</organism>